<dbReference type="EMBL" id="JACIJC010000008">
    <property type="protein sequence ID" value="MBB5687758.1"/>
    <property type="molecule type" value="Genomic_DNA"/>
</dbReference>
<dbReference type="AlphaFoldDB" id="A0A7W9ALA3"/>
<evidence type="ECO:0000256" key="1">
    <source>
        <dbReference type="SAM" id="SignalP"/>
    </source>
</evidence>
<dbReference type="RefSeq" id="WP_184021992.1">
    <property type="nucleotide sequence ID" value="NZ_JACIJC010000008.1"/>
</dbReference>
<evidence type="ECO:0000259" key="2">
    <source>
        <dbReference type="SMART" id="SM00849"/>
    </source>
</evidence>
<dbReference type="SUPFAM" id="SSF56281">
    <property type="entry name" value="Metallo-hydrolase/oxidoreductase"/>
    <property type="match status" value="1"/>
</dbReference>
<proteinExistence type="predicted"/>
<protein>
    <submittedName>
        <fullName evidence="3">Metallo-beta-lactamase class B</fullName>
        <ecNumber evidence="3">3.5.2.6</ecNumber>
    </submittedName>
</protein>
<keyword evidence="4" id="KW-1185">Reference proteome</keyword>
<dbReference type="CDD" id="cd16280">
    <property type="entry name" value="metallo-hydrolase-like_MBL-fold"/>
    <property type="match status" value="1"/>
</dbReference>
<dbReference type="InterPro" id="IPR036866">
    <property type="entry name" value="RibonucZ/Hydroxyglut_hydro"/>
</dbReference>
<evidence type="ECO:0000313" key="4">
    <source>
        <dbReference type="Proteomes" id="UP000549617"/>
    </source>
</evidence>
<gene>
    <name evidence="3" type="ORF">FHS49_003804</name>
</gene>
<sequence>MKFSIFLALGALAFPIGIGVNAQQLTEEQAAGFGPQDDIQPEITAKAKSHFDAAKRAARRDLIGPLQLCNDARPVGTKWDLPKADILRGAGPTNAELWRMKKTLAEFIAGGGNYRPAPAPTRMFDNFYYVGVENVSAWAVDTSEGIILIDTLNNKGDWIERIEPGMQRIGLDPARIKYIVLTHGHGDHFGGAAYLKDKYGARVLMSKVDWDLAPGMLDKPYFGAPPAQDLMIEDGQLLTLGGQTIRMYLTPGHTRGTASLLIPVTDGGKKHVIALWGGTGFNFPHTPDRFKTYSDSAIRFRKYAAAARADVILSPHADFDGTIRKLADLQSPKKGAPHPFVLGKDGVRRYLTIPNECALAYSAQLRTR</sequence>
<dbReference type="InterPro" id="IPR001279">
    <property type="entry name" value="Metallo-B-lactamas"/>
</dbReference>
<feature type="domain" description="Metallo-beta-lactamase" evidence="2">
    <location>
        <begin position="134"/>
        <end position="316"/>
    </location>
</feature>
<dbReference type="SMART" id="SM00849">
    <property type="entry name" value="Lactamase_B"/>
    <property type="match status" value="1"/>
</dbReference>
<reference evidence="3 4" key="1">
    <citation type="submission" date="2020-08" db="EMBL/GenBank/DDBJ databases">
        <title>Genomic Encyclopedia of Type Strains, Phase IV (KMG-IV): sequencing the most valuable type-strain genomes for metagenomic binning, comparative biology and taxonomic classification.</title>
        <authorList>
            <person name="Goeker M."/>
        </authorList>
    </citation>
    <scope>NUCLEOTIDE SEQUENCE [LARGE SCALE GENOMIC DNA]</scope>
    <source>
        <strain evidence="3 4">DSM 25079</strain>
    </source>
</reference>
<dbReference type="Proteomes" id="UP000549617">
    <property type="component" value="Unassembled WGS sequence"/>
</dbReference>
<dbReference type="EC" id="3.5.2.6" evidence="3"/>
<dbReference type="InterPro" id="IPR050855">
    <property type="entry name" value="NDM-1-like"/>
</dbReference>
<feature type="chain" id="PRO_5030993294" evidence="1">
    <location>
        <begin position="23"/>
        <end position="368"/>
    </location>
</feature>
<organism evidence="3 4">
    <name type="scientific">Sphingobium boeckii</name>
    <dbReference type="NCBI Taxonomy" id="1082345"/>
    <lineage>
        <taxon>Bacteria</taxon>
        <taxon>Pseudomonadati</taxon>
        <taxon>Pseudomonadota</taxon>
        <taxon>Alphaproteobacteria</taxon>
        <taxon>Sphingomonadales</taxon>
        <taxon>Sphingomonadaceae</taxon>
        <taxon>Sphingobium</taxon>
    </lineage>
</organism>
<evidence type="ECO:0000313" key="3">
    <source>
        <dbReference type="EMBL" id="MBB5687758.1"/>
    </source>
</evidence>
<comment type="caution">
    <text evidence="3">The sequence shown here is derived from an EMBL/GenBank/DDBJ whole genome shotgun (WGS) entry which is preliminary data.</text>
</comment>
<dbReference type="PANTHER" id="PTHR42951">
    <property type="entry name" value="METALLO-BETA-LACTAMASE DOMAIN-CONTAINING"/>
    <property type="match status" value="1"/>
</dbReference>
<name>A0A7W9ALA3_9SPHN</name>
<dbReference type="Pfam" id="PF00753">
    <property type="entry name" value="Lactamase_B"/>
    <property type="match status" value="1"/>
</dbReference>
<keyword evidence="3" id="KW-0378">Hydrolase</keyword>
<dbReference type="GO" id="GO:0008800">
    <property type="term" value="F:beta-lactamase activity"/>
    <property type="evidence" value="ECO:0007669"/>
    <property type="project" value="UniProtKB-EC"/>
</dbReference>
<dbReference type="Gene3D" id="3.60.15.10">
    <property type="entry name" value="Ribonuclease Z/Hydroxyacylglutathione hydrolase-like"/>
    <property type="match status" value="1"/>
</dbReference>
<keyword evidence="1" id="KW-0732">Signal</keyword>
<dbReference type="PANTHER" id="PTHR42951:SF22">
    <property type="entry name" value="METALLO BETA-LACTAMASE SUPERFAMILY LIPOPROTEIN"/>
    <property type="match status" value="1"/>
</dbReference>
<feature type="signal peptide" evidence="1">
    <location>
        <begin position="1"/>
        <end position="22"/>
    </location>
</feature>
<accession>A0A7W9ALA3</accession>